<feature type="chain" id="PRO_5043584594" evidence="1">
    <location>
        <begin position="23"/>
        <end position="146"/>
    </location>
</feature>
<feature type="non-terminal residue" evidence="2">
    <location>
        <position position="146"/>
    </location>
</feature>
<comment type="caution">
    <text evidence="2">The sequence shown here is derived from an EMBL/GenBank/DDBJ whole genome shotgun (WGS) entry which is preliminary data.</text>
</comment>
<dbReference type="AlphaFoldDB" id="A0AAV2Q8E8"/>
<evidence type="ECO:0000313" key="2">
    <source>
        <dbReference type="EMBL" id="CAL4075666.1"/>
    </source>
</evidence>
<name>A0AAV2Q8E8_MEGNR</name>
<keyword evidence="3" id="KW-1185">Reference proteome</keyword>
<protein>
    <submittedName>
        <fullName evidence="2">Uncharacterized protein</fullName>
    </submittedName>
</protein>
<gene>
    <name evidence="2" type="ORF">MNOR_LOCUS9831</name>
</gene>
<keyword evidence="1" id="KW-0732">Signal</keyword>
<organism evidence="2 3">
    <name type="scientific">Meganyctiphanes norvegica</name>
    <name type="common">Northern krill</name>
    <name type="synonym">Thysanopoda norvegica</name>
    <dbReference type="NCBI Taxonomy" id="48144"/>
    <lineage>
        <taxon>Eukaryota</taxon>
        <taxon>Metazoa</taxon>
        <taxon>Ecdysozoa</taxon>
        <taxon>Arthropoda</taxon>
        <taxon>Crustacea</taxon>
        <taxon>Multicrustacea</taxon>
        <taxon>Malacostraca</taxon>
        <taxon>Eumalacostraca</taxon>
        <taxon>Eucarida</taxon>
        <taxon>Euphausiacea</taxon>
        <taxon>Euphausiidae</taxon>
        <taxon>Meganyctiphanes</taxon>
    </lineage>
</organism>
<sequence length="146" mass="15815">MATVAYLVVVAVLILLGEPGLGIEDDLHGQERELEDARSNFVDGPDNSIPYADVMLFGSSNRRRKCRQTRRCAEEGGTCQPRGTCKRNPIRSCSGRKCTCCLKEPCNMQKCSYNGTDGVCAPISNPPGSGWIHHGPCEGGDGCECY</sequence>
<evidence type="ECO:0000256" key="1">
    <source>
        <dbReference type="SAM" id="SignalP"/>
    </source>
</evidence>
<accession>A0AAV2Q8E8</accession>
<proteinExistence type="predicted"/>
<dbReference type="Proteomes" id="UP001497623">
    <property type="component" value="Unassembled WGS sequence"/>
</dbReference>
<feature type="signal peptide" evidence="1">
    <location>
        <begin position="1"/>
        <end position="22"/>
    </location>
</feature>
<reference evidence="2 3" key="1">
    <citation type="submission" date="2024-05" db="EMBL/GenBank/DDBJ databases">
        <authorList>
            <person name="Wallberg A."/>
        </authorList>
    </citation>
    <scope>NUCLEOTIDE SEQUENCE [LARGE SCALE GENOMIC DNA]</scope>
</reference>
<dbReference type="EMBL" id="CAXKWB010004827">
    <property type="protein sequence ID" value="CAL4075666.1"/>
    <property type="molecule type" value="Genomic_DNA"/>
</dbReference>
<evidence type="ECO:0000313" key="3">
    <source>
        <dbReference type="Proteomes" id="UP001497623"/>
    </source>
</evidence>